<name>A0A933VZY3_RHOPL</name>
<proteinExistence type="predicted"/>
<dbReference type="InterPro" id="IPR001647">
    <property type="entry name" value="HTH_TetR"/>
</dbReference>
<dbReference type="PANTHER" id="PTHR30055:SF175">
    <property type="entry name" value="HTH-TYPE TRANSCRIPTIONAL REPRESSOR KSTR2"/>
    <property type="match status" value="1"/>
</dbReference>
<dbReference type="SUPFAM" id="SSF46689">
    <property type="entry name" value="Homeodomain-like"/>
    <property type="match status" value="1"/>
</dbReference>
<dbReference type="Proteomes" id="UP000782519">
    <property type="component" value="Unassembled WGS sequence"/>
</dbReference>
<accession>A0A933VZY3</accession>
<evidence type="ECO:0000313" key="8">
    <source>
        <dbReference type="Proteomes" id="UP000782519"/>
    </source>
</evidence>
<dbReference type="Pfam" id="PF00440">
    <property type="entry name" value="TetR_N"/>
    <property type="match status" value="1"/>
</dbReference>
<evidence type="ECO:0000256" key="1">
    <source>
        <dbReference type="ARBA" id="ARBA00022491"/>
    </source>
</evidence>
<evidence type="ECO:0000256" key="5">
    <source>
        <dbReference type="PROSITE-ProRule" id="PRU00335"/>
    </source>
</evidence>
<dbReference type="SUPFAM" id="SSF48498">
    <property type="entry name" value="Tetracyclin repressor-like, C-terminal domain"/>
    <property type="match status" value="1"/>
</dbReference>
<dbReference type="InterPro" id="IPR009057">
    <property type="entry name" value="Homeodomain-like_sf"/>
</dbReference>
<organism evidence="7 8">
    <name type="scientific">Rhodopseudomonas palustris</name>
    <dbReference type="NCBI Taxonomy" id="1076"/>
    <lineage>
        <taxon>Bacteria</taxon>
        <taxon>Pseudomonadati</taxon>
        <taxon>Pseudomonadota</taxon>
        <taxon>Alphaproteobacteria</taxon>
        <taxon>Hyphomicrobiales</taxon>
        <taxon>Nitrobacteraceae</taxon>
        <taxon>Rhodopseudomonas</taxon>
    </lineage>
</organism>
<evidence type="ECO:0000256" key="4">
    <source>
        <dbReference type="ARBA" id="ARBA00023163"/>
    </source>
</evidence>
<evidence type="ECO:0000256" key="2">
    <source>
        <dbReference type="ARBA" id="ARBA00023015"/>
    </source>
</evidence>
<reference evidence="7" key="1">
    <citation type="submission" date="2020-07" db="EMBL/GenBank/DDBJ databases">
        <title>Huge and variable diversity of episymbiotic CPR bacteria and DPANN archaea in groundwater ecosystems.</title>
        <authorList>
            <person name="He C.Y."/>
            <person name="Keren R."/>
            <person name="Whittaker M."/>
            <person name="Farag I.F."/>
            <person name="Doudna J."/>
            <person name="Cate J.H.D."/>
            <person name="Banfield J.F."/>
        </authorList>
    </citation>
    <scope>NUCLEOTIDE SEQUENCE</scope>
    <source>
        <strain evidence="7">NC_groundwater_1818_Pr3_B-0.1um_66_35</strain>
    </source>
</reference>
<evidence type="ECO:0000256" key="3">
    <source>
        <dbReference type="ARBA" id="ARBA00023125"/>
    </source>
</evidence>
<dbReference type="InterPro" id="IPR036271">
    <property type="entry name" value="Tet_transcr_reg_TetR-rel_C_sf"/>
</dbReference>
<dbReference type="Pfam" id="PF16925">
    <property type="entry name" value="TetR_C_13"/>
    <property type="match status" value="1"/>
</dbReference>
<dbReference type="PANTHER" id="PTHR30055">
    <property type="entry name" value="HTH-TYPE TRANSCRIPTIONAL REGULATOR RUTR"/>
    <property type="match status" value="1"/>
</dbReference>
<dbReference type="InterPro" id="IPR050109">
    <property type="entry name" value="HTH-type_TetR-like_transc_reg"/>
</dbReference>
<dbReference type="PROSITE" id="PS50977">
    <property type="entry name" value="HTH_TETR_2"/>
    <property type="match status" value="1"/>
</dbReference>
<dbReference type="Gene3D" id="1.10.357.10">
    <property type="entry name" value="Tetracycline Repressor, domain 2"/>
    <property type="match status" value="1"/>
</dbReference>
<keyword evidence="2" id="KW-0805">Transcription regulation</keyword>
<evidence type="ECO:0000259" key="6">
    <source>
        <dbReference type="PROSITE" id="PS50977"/>
    </source>
</evidence>
<keyword evidence="4" id="KW-0804">Transcription</keyword>
<protein>
    <submittedName>
        <fullName evidence="7">TetR/AcrR family transcriptional regulator</fullName>
    </submittedName>
</protein>
<sequence length="206" mass="23655">MRERIKVVAEELLVKYGYRGFSFGQISEILETTRANLHYHFGSKDGLVEEVLEDYANKTLDHYRAIWTDTTTTLRQKVEATVQMAHRRYLRYNSTGDNGEPWSLMIRLRNDTDALTPKMREKLQQVTKEFEMLVRAGVRSAIQSGELAADSPQEKLVIQLVNIIHYAGSVTRDHGHFGRLADLWEATLSTIERAYANKKVPVRSKA</sequence>
<keyword evidence="1" id="KW-0678">Repressor</keyword>
<evidence type="ECO:0000313" key="7">
    <source>
        <dbReference type="EMBL" id="MBI5128330.1"/>
    </source>
</evidence>
<keyword evidence="3 5" id="KW-0238">DNA-binding</keyword>
<dbReference type="InterPro" id="IPR011075">
    <property type="entry name" value="TetR_C"/>
</dbReference>
<dbReference type="Gene3D" id="1.10.10.60">
    <property type="entry name" value="Homeodomain-like"/>
    <property type="match status" value="1"/>
</dbReference>
<gene>
    <name evidence="7" type="ORF">HZA66_02715</name>
</gene>
<dbReference type="GO" id="GO:0003700">
    <property type="term" value="F:DNA-binding transcription factor activity"/>
    <property type="evidence" value="ECO:0007669"/>
    <property type="project" value="TreeGrafter"/>
</dbReference>
<dbReference type="EMBL" id="JACRJB010000007">
    <property type="protein sequence ID" value="MBI5128330.1"/>
    <property type="molecule type" value="Genomic_DNA"/>
</dbReference>
<dbReference type="AlphaFoldDB" id="A0A933VZY3"/>
<comment type="caution">
    <text evidence="7">The sequence shown here is derived from an EMBL/GenBank/DDBJ whole genome shotgun (WGS) entry which is preliminary data.</text>
</comment>
<feature type="domain" description="HTH tetR-type" evidence="6">
    <location>
        <begin position="1"/>
        <end position="59"/>
    </location>
</feature>
<dbReference type="GO" id="GO:0000976">
    <property type="term" value="F:transcription cis-regulatory region binding"/>
    <property type="evidence" value="ECO:0007669"/>
    <property type="project" value="TreeGrafter"/>
</dbReference>
<feature type="DNA-binding region" description="H-T-H motif" evidence="5">
    <location>
        <begin position="22"/>
        <end position="41"/>
    </location>
</feature>